<sequence>FKRIGAIAKSVGAIHVADISHIAGLIVAKQHPSPFPYADVVMMTTHKTMRGPRGAIILSKGQELAEKIDKAIMPGLQGGPHNNQTAGIARMLELIQEPSFTRYVSQVIKNAKTLSTELKRYGFNLVSGGTDNHLLLIDLKNKSLSGAQAEKLLESAGIIANRNSVPGDDKPFNPTGIRMGTPALTSRGMKEKEMKSVARFIHHLVDLKEPAEFTNKEVKELTNRFPLPYK</sequence>
<dbReference type="AlphaFoldDB" id="A0A2H0UNI5"/>
<evidence type="ECO:0000256" key="2">
    <source>
        <dbReference type="ARBA" id="ARBA00022898"/>
    </source>
</evidence>
<feature type="domain" description="Serine hydroxymethyltransferase-like" evidence="3">
    <location>
        <begin position="1"/>
        <end position="201"/>
    </location>
</feature>
<evidence type="ECO:0000259" key="3">
    <source>
        <dbReference type="Pfam" id="PF00464"/>
    </source>
</evidence>
<dbReference type="GO" id="GO:0019264">
    <property type="term" value="P:glycine biosynthetic process from serine"/>
    <property type="evidence" value="ECO:0007669"/>
    <property type="project" value="TreeGrafter"/>
</dbReference>
<dbReference type="PANTHER" id="PTHR11680:SF35">
    <property type="entry name" value="SERINE HYDROXYMETHYLTRANSFERASE 1"/>
    <property type="match status" value="1"/>
</dbReference>
<dbReference type="GO" id="GO:0030170">
    <property type="term" value="F:pyridoxal phosphate binding"/>
    <property type="evidence" value="ECO:0007669"/>
    <property type="project" value="TreeGrafter"/>
</dbReference>
<gene>
    <name evidence="4" type="primary">glyA</name>
    <name evidence="4" type="ORF">COU10_01910</name>
</gene>
<organism evidence="4 5">
    <name type="scientific">Candidatus Harrisonbacteria bacterium CG10_big_fil_rev_8_21_14_0_10_45_28</name>
    <dbReference type="NCBI Taxonomy" id="1974586"/>
    <lineage>
        <taxon>Bacteria</taxon>
        <taxon>Candidatus Harrisoniibacteriota</taxon>
    </lineage>
</organism>
<dbReference type="InterPro" id="IPR015422">
    <property type="entry name" value="PyrdxlP-dep_Trfase_small"/>
</dbReference>
<proteinExistence type="predicted"/>
<dbReference type="InterPro" id="IPR015421">
    <property type="entry name" value="PyrdxlP-dep_Trfase_major"/>
</dbReference>
<comment type="caution">
    <text evidence="4">The sequence shown here is derived from an EMBL/GenBank/DDBJ whole genome shotgun (WGS) entry which is preliminary data.</text>
</comment>
<dbReference type="InterPro" id="IPR039429">
    <property type="entry name" value="SHMT-like_dom"/>
</dbReference>
<dbReference type="Gene3D" id="3.40.640.10">
    <property type="entry name" value="Type I PLP-dependent aspartate aminotransferase-like (Major domain)"/>
    <property type="match status" value="1"/>
</dbReference>
<reference evidence="5" key="1">
    <citation type="submission" date="2017-09" db="EMBL/GenBank/DDBJ databases">
        <title>Depth-based differentiation of microbial function through sediment-hosted aquifers and enrichment of novel symbionts in the deep terrestrial subsurface.</title>
        <authorList>
            <person name="Probst A.J."/>
            <person name="Ladd B."/>
            <person name="Jarett J.K."/>
            <person name="Geller-Mcgrath D.E."/>
            <person name="Sieber C.M.K."/>
            <person name="Emerson J.B."/>
            <person name="Anantharaman K."/>
            <person name="Thomas B.C."/>
            <person name="Malmstrom R."/>
            <person name="Stieglmeier M."/>
            <person name="Klingl A."/>
            <person name="Woyke T."/>
            <person name="Ryan C.M."/>
            <person name="Banfield J.F."/>
        </authorList>
    </citation>
    <scope>NUCLEOTIDE SEQUENCE [LARGE SCALE GENOMIC DNA]</scope>
</reference>
<dbReference type="InterPro" id="IPR015424">
    <property type="entry name" value="PyrdxlP-dep_Trfase"/>
</dbReference>
<dbReference type="Pfam" id="PF00464">
    <property type="entry name" value="SHMT"/>
    <property type="match status" value="1"/>
</dbReference>
<dbReference type="GO" id="GO:0032259">
    <property type="term" value="P:methylation"/>
    <property type="evidence" value="ECO:0007669"/>
    <property type="project" value="UniProtKB-KW"/>
</dbReference>
<keyword evidence="4" id="KW-0808">Transferase</keyword>
<dbReference type="GO" id="GO:0004372">
    <property type="term" value="F:glycine hydroxymethyltransferase activity"/>
    <property type="evidence" value="ECO:0007669"/>
    <property type="project" value="UniProtKB-EC"/>
</dbReference>
<dbReference type="GO" id="GO:0008168">
    <property type="term" value="F:methyltransferase activity"/>
    <property type="evidence" value="ECO:0007669"/>
    <property type="project" value="UniProtKB-KW"/>
</dbReference>
<evidence type="ECO:0000313" key="4">
    <source>
        <dbReference type="EMBL" id="PIR87941.1"/>
    </source>
</evidence>
<dbReference type="GO" id="GO:0005737">
    <property type="term" value="C:cytoplasm"/>
    <property type="evidence" value="ECO:0007669"/>
    <property type="project" value="TreeGrafter"/>
</dbReference>
<comment type="cofactor">
    <cofactor evidence="1">
        <name>pyridoxal 5'-phosphate</name>
        <dbReference type="ChEBI" id="CHEBI:597326"/>
    </cofactor>
</comment>
<feature type="non-terminal residue" evidence="4">
    <location>
        <position position="1"/>
    </location>
</feature>
<name>A0A2H0UNI5_9BACT</name>
<dbReference type="EC" id="2.1.2.1" evidence="4"/>
<protein>
    <submittedName>
        <fullName evidence="4">Serine hydroxymethyltransferase</fullName>
        <ecNumber evidence="4">2.1.2.1</ecNumber>
    </submittedName>
</protein>
<keyword evidence="4" id="KW-0489">Methyltransferase</keyword>
<dbReference type="EMBL" id="PFBC01000030">
    <property type="protein sequence ID" value="PIR87941.1"/>
    <property type="molecule type" value="Genomic_DNA"/>
</dbReference>
<dbReference type="Proteomes" id="UP000230903">
    <property type="component" value="Unassembled WGS sequence"/>
</dbReference>
<dbReference type="InterPro" id="IPR049943">
    <property type="entry name" value="Ser_HO-MeTrfase-like"/>
</dbReference>
<dbReference type="SUPFAM" id="SSF53383">
    <property type="entry name" value="PLP-dependent transferases"/>
    <property type="match status" value="1"/>
</dbReference>
<dbReference type="Gene3D" id="3.90.1150.10">
    <property type="entry name" value="Aspartate Aminotransferase, domain 1"/>
    <property type="match status" value="1"/>
</dbReference>
<evidence type="ECO:0000256" key="1">
    <source>
        <dbReference type="ARBA" id="ARBA00001933"/>
    </source>
</evidence>
<dbReference type="GO" id="GO:0046653">
    <property type="term" value="P:tetrahydrofolate metabolic process"/>
    <property type="evidence" value="ECO:0007669"/>
    <property type="project" value="TreeGrafter"/>
</dbReference>
<dbReference type="PANTHER" id="PTHR11680">
    <property type="entry name" value="SERINE HYDROXYMETHYLTRANSFERASE"/>
    <property type="match status" value="1"/>
</dbReference>
<accession>A0A2H0UNI5</accession>
<evidence type="ECO:0000313" key="5">
    <source>
        <dbReference type="Proteomes" id="UP000230903"/>
    </source>
</evidence>
<keyword evidence="2" id="KW-0663">Pyridoxal phosphate</keyword>